<dbReference type="Proteomes" id="UP000287605">
    <property type="component" value="Unassembled WGS sequence"/>
</dbReference>
<evidence type="ECO:0000313" key="3">
    <source>
        <dbReference type="Proteomes" id="UP000287605"/>
    </source>
</evidence>
<gene>
    <name evidence="2" type="ORF">CBF29_05880</name>
</gene>
<keyword evidence="1" id="KW-0472">Membrane</keyword>
<organism evidence="2 3">
    <name type="scientific">Vagococcus elongatus</name>
    <dbReference type="NCBI Taxonomy" id="180344"/>
    <lineage>
        <taxon>Bacteria</taxon>
        <taxon>Bacillati</taxon>
        <taxon>Bacillota</taxon>
        <taxon>Bacilli</taxon>
        <taxon>Lactobacillales</taxon>
        <taxon>Enterococcaceae</taxon>
        <taxon>Vagococcus</taxon>
    </lineage>
</organism>
<name>A0A430AXA0_9ENTE</name>
<accession>A0A430AXA0</accession>
<dbReference type="AlphaFoldDB" id="A0A430AXA0"/>
<proteinExistence type="predicted"/>
<sequence length="156" mass="17921">MKDKNKKTRKSIVVGASIFLVLLISFSVFLLMKNSTKSGNNLSSKDLLDKRFEMAFDPTADLSYAYITFSEENNSVDVIKRYKDLVTSEAEKIEKSKDERKEKGKVDTMETYNNLNIKISGDQYVISADGFSETFTRVDEKRIKDTNDVEYIMRNP</sequence>
<keyword evidence="1" id="KW-0812">Transmembrane</keyword>
<comment type="caution">
    <text evidence="2">The sequence shown here is derived from an EMBL/GenBank/DDBJ whole genome shotgun (WGS) entry which is preliminary data.</text>
</comment>
<protein>
    <submittedName>
        <fullName evidence="2">Uncharacterized protein</fullName>
    </submittedName>
</protein>
<dbReference type="EMBL" id="NGKA01000007">
    <property type="protein sequence ID" value="RSU12656.1"/>
    <property type="molecule type" value="Genomic_DNA"/>
</dbReference>
<keyword evidence="1" id="KW-1133">Transmembrane helix</keyword>
<evidence type="ECO:0000256" key="1">
    <source>
        <dbReference type="SAM" id="Phobius"/>
    </source>
</evidence>
<dbReference type="RefSeq" id="WP_126808405.1">
    <property type="nucleotide sequence ID" value="NZ_NGKA01000007.1"/>
</dbReference>
<keyword evidence="3" id="KW-1185">Reference proteome</keyword>
<feature type="transmembrane region" description="Helical" evidence="1">
    <location>
        <begin position="12"/>
        <end position="32"/>
    </location>
</feature>
<evidence type="ECO:0000313" key="2">
    <source>
        <dbReference type="EMBL" id="RSU12656.1"/>
    </source>
</evidence>
<reference evidence="2 3" key="1">
    <citation type="submission" date="2017-05" db="EMBL/GenBank/DDBJ databases">
        <title>Vagococcus spp. assemblies.</title>
        <authorList>
            <person name="Gulvik C.A."/>
        </authorList>
    </citation>
    <scope>NUCLEOTIDE SEQUENCE [LARGE SCALE GENOMIC DNA]</scope>
    <source>
        <strain evidence="2 3">CCUG 51432</strain>
    </source>
</reference>